<keyword evidence="2 6" id="KW-0812">Transmembrane</keyword>
<name>A0A7M5XHU4_9CNID</name>
<dbReference type="AlphaFoldDB" id="A0A7M5XHU4"/>
<keyword evidence="8" id="KW-1185">Reference proteome</keyword>
<feature type="compositionally biased region" description="Low complexity" evidence="5">
    <location>
        <begin position="334"/>
        <end position="354"/>
    </location>
</feature>
<keyword evidence="3 6" id="KW-1133">Transmembrane helix</keyword>
<dbReference type="GO" id="GO:0022857">
    <property type="term" value="F:transmembrane transporter activity"/>
    <property type="evidence" value="ECO:0007669"/>
    <property type="project" value="InterPro"/>
</dbReference>
<dbReference type="EnsemblMetazoa" id="CLYHEMT023515.2">
    <property type="protein sequence ID" value="CLYHEMP023515.2"/>
    <property type="gene ID" value="CLYHEMG023515"/>
</dbReference>
<reference evidence="7" key="1">
    <citation type="submission" date="2021-01" db="UniProtKB">
        <authorList>
            <consortium name="EnsemblMetazoa"/>
        </authorList>
    </citation>
    <scope>IDENTIFICATION</scope>
</reference>
<dbReference type="InterPro" id="IPR011701">
    <property type="entry name" value="MFS"/>
</dbReference>
<evidence type="ECO:0000313" key="7">
    <source>
        <dbReference type="EnsemblMetazoa" id="CLYHEMP023515.3"/>
    </source>
</evidence>
<dbReference type="OrthoDB" id="6022223at2759"/>
<feature type="transmembrane region" description="Helical" evidence="6">
    <location>
        <begin position="409"/>
        <end position="429"/>
    </location>
</feature>
<comment type="subcellular location">
    <subcellularLocation>
        <location evidence="1">Membrane</location>
        <topology evidence="1">Multi-pass membrane protein</topology>
    </subcellularLocation>
</comment>
<feature type="transmembrane region" description="Helical" evidence="6">
    <location>
        <begin position="196"/>
        <end position="213"/>
    </location>
</feature>
<dbReference type="PANTHER" id="PTHR23510:SF16">
    <property type="entry name" value="MAJOR FACILITATOR SUPERFAMILY (MFS) PROFILE DOMAIN-CONTAINING PROTEIN"/>
    <property type="match status" value="1"/>
</dbReference>
<evidence type="ECO:0000256" key="5">
    <source>
        <dbReference type="SAM" id="MobiDB-lite"/>
    </source>
</evidence>
<evidence type="ECO:0000256" key="3">
    <source>
        <dbReference type="ARBA" id="ARBA00022989"/>
    </source>
</evidence>
<feature type="transmembrane region" description="Helical" evidence="6">
    <location>
        <begin position="469"/>
        <end position="495"/>
    </location>
</feature>
<protein>
    <submittedName>
        <fullName evidence="7">Uncharacterized protein</fullName>
    </submittedName>
</protein>
<sequence>MYKNLDKEAVSDGPVDIKQWERKRYWTTKAFTLECIMLGMEYSVTFLTLWLYIKEMINTDQPKLFYSLVASSYLIAAVILSVFIGRWVDRTRKVRQIFLICNTLVIIGNIMYAFHFSPWFLVFGRLVSGADGPLRSVISGEIARCYPDSEVLSRFSSMGMAFALGFIVGPGVNFMFTTVDFNIGAWHVTYVNIPGVYMALFFFITQICVFFMVHDLSREYDLKADAILKPILPGDIKPLPVTTSFFYAPSNANTQSQSDRFTKSVQIPVKPKETTINFYDDTLIETALRTQQEQERRNKFKMQRLEMSGMFIRPFAFPKLASNQVVPVITEDSSLTSSSSSNYSSISSSSSTSSDEQSKADHILCTILTNADSLLILALTFILWYWMVAFDMWLPIMVVDVMEMSITELNGIVFGFGCISAVILGIMSLKSFSDRMLYNLSIICMIALALMELIFIYMRFRHSQMYINIVLWIIWGTLFAIVVIMDEVFLVGVMAKMTSSKVQTFSESLRLSMSRFGALLALLTSAALFEWIEYVCGVGVIVSLLTLVILIKRRKSLRAPVICIK</sequence>
<proteinExistence type="predicted"/>
<dbReference type="Proteomes" id="UP000594262">
    <property type="component" value="Unplaced"/>
</dbReference>
<evidence type="ECO:0000256" key="4">
    <source>
        <dbReference type="ARBA" id="ARBA00023136"/>
    </source>
</evidence>
<feature type="transmembrane region" description="Helical" evidence="6">
    <location>
        <begin position="531"/>
        <end position="551"/>
    </location>
</feature>
<feature type="transmembrane region" description="Helical" evidence="6">
    <location>
        <begin position="97"/>
        <end position="114"/>
    </location>
</feature>
<feature type="transmembrane region" description="Helical" evidence="6">
    <location>
        <begin position="158"/>
        <end position="176"/>
    </location>
</feature>
<dbReference type="InterPro" id="IPR001958">
    <property type="entry name" value="Tet-R_TetA/multi-R_MdtG-like"/>
</dbReference>
<dbReference type="InterPro" id="IPR036259">
    <property type="entry name" value="MFS_trans_sf"/>
</dbReference>
<dbReference type="EnsemblMetazoa" id="CLYHEMT023515.3">
    <property type="protein sequence ID" value="CLYHEMP023515.3"/>
    <property type="gene ID" value="CLYHEMG023515"/>
</dbReference>
<feature type="transmembrane region" description="Helical" evidence="6">
    <location>
        <begin position="31"/>
        <end position="53"/>
    </location>
</feature>
<dbReference type="Pfam" id="PF07690">
    <property type="entry name" value="MFS_1"/>
    <property type="match status" value="1"/>
</dbReference>
<dbReference type="SUPFAM" id="SSF103473">
    <property type="entry name" value="MFS general substrate transporter"/>
    <property type="match status" value="1"/>
</dbReference>
<evidence type="ECO:0000313" key="8">
    <source>
        <dbReference type="Proteomes" id="UP000594262"/>
    </source>
</evidence>
<feature type="region of interest" description="Disordered" evidence="5">
    <location>
        <begin position="334"/>
        <end position="356"/>
    </location>
</feature>
<feature type="transmembrane region" description="Helical" evidence="6">
    <location>
        <begin position="363"/>
        <end position="389"/>
    </location>
</feature>
<evidence type="ECO:0000256" key="2">
    <source>
        <dbReference type="ARBA" id="ARBA00022692"/>
    </source>
</evidence>
<dbReference type="Gene3D" id="1.20.1250.20">
    <property type="entry name" value="MFS general substrate transporter like domains"/>
    <property type="match status" value="1"/>
</dbReference>
<accession>A0A7M5XHU4</accession>
<dbReference type="PANTHER" id="PTHR23510">
    <property type="entry name" value="INNER MEMBRANE TRANSPORT PROTEIN YAJR"/>
    <property type="match status" value="1"/>
</dbReference>
<dbReference type="PRINTS" id="PR01035">
    <property type="entry name" value="TCRTETA"/>
</dbReference>
<keyword evidence="4 6" id="KW-0472">Membrane</keyword>
<feature type="transmembrane region" description="Helical" evidence="6">
    <location>
        <begin position="65"/>
        <end position="85"/>
    </location>
</feature>
<dbReference type="InterPro" id="IPR051068">
    <property type="entry name" value="MFS_Domain-Containing_Protein"/>
</dbReference>
<organism evidence="7 8">
    <name type="scientific">Clytia hemisphaerica</name>
    <dbReference type="NCBI Taxonomy" id="252671"/>
    <lineage>
        <taxon>Eukaryota</taxon>
        <taxon>Metazoa</taxon>
        <taxon>Cnidaria</taxon>
        <taxon>Hydrozoa</taxon>
        <taxon>Hydroidolina</taxon>
        <taxon>Leptothecata</taxon>
        <taxon>Obeliida</taxon>
        <taxon>Clytiidae</taxon>
        <taxon>Clytia</taxon>
    </lineage>
</organism>
<feature type="transmembrane region" description="Helical" evidence="6">
    <location>
        <begin position="436"/>
        <end position="457"/>
    </location>
</feature>
<evidence type="ECO:0000256" key="6">
    <source>
        <dbReference type="SAM" id="Phobius"/>
    </source>
</evidence>
<evidence type="ECO:0000256" key="1">
    <source>
        <dbReference type="ARBA" id="ARBA00004141"/>
    </source>
</evidence>
<dbReference type="GO" id="GO:0016020">
    <property type="term" value="C:membrane"/>
    <property type="evidence" value="ECO:0007669"/>
    <property type="project" value="UniProtKB-SubCell"/>
</dbReference>